<dbReference type="CDD" id="cd00075">
    <property type="entry name" value="HATPase"/>
    <property type="match status" value="1"/>
</dbReference>
<keyword evidence="10" id="KW-0812">Transmembrane</keyword>
<dbReference type="AlphaFoldDB" id="A0A2K9EB99"/>
<keyword evidence="7" id="KW-0067">ATP-binding</keyword>
<dbReference type="InterPro" id="IPR005467">
    <property type="entry name" value="His_kinase_dom"/>
</dbReference>
<feature type="transmembrane region" description="Helical" evidence="10">
    <location>
        <begin position="12"/>
        <end position="36"/>
    </location>
</feature>
<dbReference type="Gene3D" id="1.10.287.130">
    <property type="match status" value="1"/>
</dbReference>
<evidence type="ECO:0000313" key="12">
    <source>
        <dbReference type="EMBL" id="AUG59046.1"/>
    </source>
</evidence>
<evidence type="ECO:0000256" key="8">
    <source>
        <dbReference type="ARBA" id="ARBA00023012"/>
    </source>
</evidence>
<feature type="domain" description="Histidine kinase" evidence="11">
    <location>
        <begin position="133"/>
        <end position="354"/>
    </location>
</feature>
<dbReference type="InterPro" id="IPR004358">
    <property type="entry name" value="Sig_transdc_His_kin-like_C"/>
</dbReference>
<dbReference type="Pfam" id="PF02518">
    <property type="entry name" value="HATPase_c"/>
    <property type="match status" value="1"/>
</dbReference>
<evidence type="ECO:0000256" key="7">
    <source>
        <dbReference type="ARBA" id="ARBA00022840"/>
    </source>
</evidence>
<keyword evidence="10" id="KW-1133">Transmembrane helix</keyword>
<dbReference type="SUPFAM" id="SSF47384">
    <property type="entry name" value="Homodimeric domain of signal transducing histidine kinase"/>
    <property type="match status" value="1"/>
</dbReference>
<evidence type="ECO:0000259" key="11">
    <source>
        <dbReference type="PROSITE" id="PS50109"/>
    </source>
</evidence>
<evidence type="ECO:0000313" key="13">
    <source>
        <dbReference type="Proteomes" id="UP000233534"/>
    </source>
</evidence>
<dbReference type="GO" id="GO:0005524">
    <property type="term" value="F:ATP binding"/>
    <property type="evidence" value="ECO:0007669"/>
    <property type="project" value="UniProtKB-KW"/>
</dbReference>
<keyword evidence="3" id="KW-0597">Phosphoprotein</keyword>
<feature type="transmembrane region" description="Helical" evidence="10">
    <location>
        <begin position="56"/>
        <end position="77"/>
    </location>
</feature>
<dbReference type="PRINTS" id="PR00344">
    <property type="entry name" value="BCTRLSENSOR"/>
</dbReference>
<dbReference type="InterPro" id="IPR036890">
    <property type="entry name" value="HATPase_C_sf"/>
</dbReference>
<gene>
    <name evidence="12" type="primary">todS</name>
    <name evidence="12" type="ORF">HVS_16035</name>
</gene>
<accession>A0A2K9EB99</accession>
<evidence type="ECO:0000256" key="2">
    <source>
        <dbReference type="ARBA" id="ARBA00012438"/>
    </source>
</evidence>
<keyword evidence="9" id="KW-0175">Coiled coil</keyword>
<proteinExistence type="predicted"/>
<evidence type="ECO:0000256" key="3">
    <source>
        <dbReference type="ARBA" id="ARBA00022553"/>
    </source>
</evidence>
<dbReference type="GO" id="GO:0000155">
    <property type="term" value="F:phosphorelay sensor kinase activity"/>
    <property type="evidence" value="ECO:0007669"/>
    <property type="project" value="InterPro"/>
</dbReference>
<dbReference type="PANTHER" id="PTHR43547">
    <property type="entry name" value="TWO-COMPONENT HISTIDINE KINASE"/>
    <property type="match status" value="1"/>
</dbReference>
<keyword evidence="8" id="KW-0902">Two-component regulatory system</keyword>
<evidence type="ECO:0000256" key="6">
    <source>
        <dbReference type="ARBA" id="ARBA00022777"/>
    </source>
</evidence>
<dbReference type="EMBL" id="CP025197">
    <property type="protein sequence ID" value="AUG59046.1"/>
    <property type="molecule type" value="Genomic_DNA"/>
</dbReference>
<dbReference type="PANTHER" id="PTHR43547:SF2">
    <property type="entry name" value="HYBRID SIGNAL TRANSDUCTION HISTIDINE KINASE C"/>
    <property type="match status" value="1"/>
</dbReference>
<dbReference type="SMART" id="SM00387">
    <property type="entry name" value="HATPase_c"/>
    <property type="match status" value="1"/>
</dbReference>
<keyword evidence="6 12" id="KW-0418">Kinase</keyword>
<name>A0A2K9EB99_9FIRM</name>
<dbReference type="FunFam" id="3.30.565.10:FF:000037">
    <property type="entry name" value="Hybrid sensor histidine kinase/response regulator"/>
    <property type="match status" value="1"/>
</dbReference>
<dbReference type="RefSeq" id="WP_242971612.1">
    <property type="nucleotide sequence ID" value="NZ_CP025197.1"/>
</dbReference>
<evidence type="ECO:0000256" key="5">
    <source>
        <dbReference type="ARBA" id="ARBA00022741"/>
    </source>
</evidence>
<organism evidence="12 13">
    <name type="scientific">Acetivibrio saccincola</name>
    <dbReference type="NCBI Taxonomy" id="1677857"/>
    <lineage>
        <taxon>Bacteria</taxon>
        <taxon>Bacillati</taxon>
        <taxon>Bacillota</taxon>
        <taxon>Clostridia</taxon>
        <taxon>Eubacteriales</taxon>
        <taxon>Oscillospiraceae</taxon>
        <taxon>Acetivibrio</taxon>
    </lineage>
</organism>
<dbReference type="Pfam" id="PF00512">
    <property type="entry name" value="HisKA"/>
    <property type="match status" value="1"/>
</dbReference>
<sequence>MGNKISLSRPVKVFAIFIFTFLIAINIISASFLTPFEKSIVYAIKSFLPLSVSDKFCLLLVLNISFFLFVLVVFCNMNKKKKALIQKFEEEKKKLIELHKQEIEKKNKCIKKLSSIGKETEKLCAEKSEFFYNISHELKTPLTVILGAIQLIDQKNSQVVTEKRYSARQFFIIKQNCYRLLRLINNILDISRIESGYIKINTTSCNIVYLVEEITQSVVPYVEQKNLYLEFDTSAEEIIASVDIEKFDRVLLNLLSNAIKYTEPGGKISVNVYQEKDSFVIKVSDTGIGIPKKRINNIFKRYQQIKNSLTTGIEGSGIGLSIVKSFVELHGGTIEVNSILNKGSDFLIKIPIKKGSTTPRKNCRRENNDRIIDSIKIEFSDIFPAY</sequence>
<dbReference type="InterPro" id="IPR003661">
    <property type="entry name" value="HisK_dim/P_dom"/>
</dbReference>
<evidence type="ECO:0000256" key="10">
    <source>
        <dbReference type="SAM" id="Phobius"/>
    </source>
</evidence>
<keyword evidence="13" id="KW-1185">Reference proteome</keyword>
<dbReference type="KEGG" id="hsc:HVS_16035"/>
<dbReference type="SUPFAM" id="SSF55874">
    <property type="entry name" value="ATPase domain of HSP90 chaperone/DNA topoisomerase II/histidine kinase"/>
    <property type="match status" value="1"/>
</dbReference>
<evidence type="ECO:0000256" key="4">
    <source>
        <dbReference type="ARBA" id="ARBA00022679"/>
    </source>
</evidence>
<dbReference type="CDD" id="cd00082">
    <property type="entry name" value="HisKA"/>
    <property type="match status" value="1"/>
</dbReference>
<dbReference type="SMART" id="SM00388">
    <property type="entry name" value="HisKA"/>
    <property type="match status" value="1"/>
</dbReference>
<evidence type="ECO:0000256" key="9">
    <source>
        <dbReference type="SAM" id="Coils"/>
    </source>
</evidence>
<dbReference type="InterPro" id="IPR003594">
    <property type="entry name" value="HATPase_dom"/>
</dbReference>
<evidence type="ECO:0000256" key="1">
    <source>
        <dbReference type="ARBA" id="ARBA00000085"/>
    </source>
</evidence>
<dbReference type="Proteomes" id="UP000233534">
    <property type="component" value="Chromosome"/>
</dbReference>
<keyword evidence="10" id="KW-0472">Membrane</keyword>
<protein>
    <recommendedName>
        <fullName evidence="2">histidine kinase</fullName>
        <ecNumber evidence="2">2.7.13.3</ecNumber>
    </recommendedName>
</protein>
<dbReference type="PROSITE" id="PS50109">
    <property type="entry name" value="HIS_KIN"/>
    <property type="match status" value="1"/>
</dbReference>
<keyword evidence="5" id="KW-0547">Nucleotide-binding</keyword>
<comment type="catalytic activity">
    <reaction evidence="1">
        <text>ATP + protein L-histidine = ADP + protein N-phospho-L-histidine.</text>
        <dbReference type="EC" id="2.7.13.3"/>
    </reaction>
</comment>
<dbReference type="Gene3D" id="3.30.565.10">
    <property type="entry name" value="Histidine kinase-like ATPase, C-terminal domain"/>
    <property type="match status" value="1"/>
</dbReference>
<feature type="coiled-coil region" evidence="9">
    <location>
        <begin position="78"/>
        <end position="105"/>
    </location>
</feature>
<keyword evidence="4 12" id="KW-0808">Transferase</keyword>
<reference evidence="12 13" key="1">
    <citation type="submission" date="2017-12" db="EMBL/GenBank/DDBJ databases">
        <title>Complete genome sequence of Herbivorax saccincola GGR1, a novel Cellulosome-producing hydrolytic bacterium in a thermophilic biogas plant, established by Illumina and Nanopore MinION sequencing.</title>
        <authorList>
            <person name="Pechtl A."/>
            <person name="Ruckert C."/>
            <person name="Koeck D.E."/>
            <person name="Maus I."/>
            <person name="Winkler A."/>
            <person name="Kalinowski J."/>
            <person name="Puhler A."/>
            <person name="Schwarz W.W."/>
            <person name="Zverlov V.V."/>
            <person name="Schluter A."/>
            <person name="Liebl W."/>
        </authorList>
    </citation>
    <scope>NUCLEOTIDE SEQUENCE [LARGE SCALE GENOMIC DNA]</scope>
    <source>
        <strain evidence="13">SR1</strain>
    </source>
</reference>
<dbReference type="EC" id="2.7.13.3" evidence="2"/>
<dbReference type="InterPro" id="IPR036097">
    <property type="entry name" value="HisK_dim/P_sf"/>
</dbReference>